<keyword evidence="2" id="KW-1185">Reference proteome</keyword>
<sequence>MSSCKRTSSDYDFTPQLKRLSFDEAKEFKQSIYDKTLNLLYKGSKCSSKSEAPLRSPMKGIPGSDRKQLKQVLLDNNGRIDNFPRKLTLLGEGEQVNKATLLDYIKPRDLDNKLKFVVSDESHISGDAKLPPRIANVPPPKRGEELAAELTEKMQKTTLRREQLINSIVQKSRTYNEKIMKAREKMFAKRVEQSQSVEKDLQDKRCAAQMKPMSHFDFSDFDDSYTPSPQKFRENIENISMPSVSSFLHESDLFEASRITEVSDADNTLNCTDYLSKEIDEALKAKKLLDKDLVDEINDYKCLLKEVASARSKCEASKLVVQTIEEEFENSEELSSDLKKKCGQHMRFSNFLRQFKNSELLVAAGISDTQPVSLTCDEKQVVSSAIQKALKEKISVAETGRNANNRDLLNFSKNTTMPGSTLTEENTKVISLIGEINDAFNCCSEKTTNIMDTFNQLWNCRVQKFHKLHKQEMIHLVDTIKLVELEFKYLNLRIEDLMIFQSDDVETALDVLLRKLKLVLEENEFSLQKTEEMKAAYDQLKGTKFDEILKEYSEIRETMKHKQWALKQIQNQTQLSE</sequence>
<comment type="caution">
    <text evidence="1">The sequence shown here is derived from an EMBL/GenBank/DDBJ whole genome shotgun (WGS) entry which is preliminary data.</text>
</comment>
<reference evidence="1 2" key="1">
    <citation type="submission" date="2024-03" db="EMBL/GenBank/DDBJ databases">
        <title>Adaptation during the transition from Ophiocordyceps entomopathogen to insect associate is accompanied by gene loss and intensified selection.</title>
        <authorList>
            <person name="Ward C.M."/>
            <person name="Onetto C.A."/>
            <person name="Borneman A.R."/>
        </authorList>
    </citation>
    <scope>NUCLEOTIDE SEQUENCE [LARGE SCALE GENOMIC DNA]</scope>
    <source>
        <strain evidence="1">AWRI1</strain>
        <tissue evidence="1">Single Adult Female</tissue>
    </source>
</reference>
<name>A0AAN9XXD0_9HEMI</name>
<protein>
    <submittedName>
        <fullName evidence="1">Uncharacterized protein</fullName>
    </submittedName>
</protein>
<dbReference type="GO" id="GO:0070652">
    <property type="term" value="C:HAUS complex"/>
    <property type="evidence" value="ECO:0007669"/>
    <property type="project" value="InterPro"/>
</dbReference>
<dbReference type="Pfam" id="PF14735">
    <property type="entry name" value="HAUS4"/>
    <property type="match status" value="1"/>
</dbReference>
<dbReference type="AlphaFoldDB" id="A0AAN9XXD0"/>
<evidence type="ECO:0000313" key="1">
    <source>
        <dbReference type="EMBL" id="KAK7571800.1"/>
    </source>
</evidence>
<dbReference type="Proteomes" id="UP001367676">
    <property type="component" value="Unassembled WGS sequence"/>
</dbReference>
<proteinExistence type="predicted"/>
<gene>
    <name evidence="1" type="ORF">V9T40_014272</name>
</gene>
<evidence type="ECO:0000313" key="2">
    <source>
        <dbReference type="Proteomes" id="UP001367676"/>
    </source>
</evidence>
<organism evidence="1 2">
    <name type="scientific">Parthenolecanium corni</name>
    <dbReference type="NCBI Taxonomy" id="536013"/>
    <lineage>
        <taxon>Eukaryota</taxon>
        <taxon>Metazoa</taxon>
        <taxon>Ecdysozoa</taxon>
        <taxon>Arthropoda</taxon>
        <taxon>Hexapoda</taxon>
        <taxon>Insecta</taxon>
        <taxon>Pterygota</taxon>
        <taxon>Neoptera</taxon>
        <taxon>Paraneoptera</taxon>
        <taxon>Hemiptera</taxon>
        <taxon>Sternorrhyncha</taxon>
        <taxon>Coccoidea</taxon>
        <taxon>Coccidae</taxon>
        <taxon>Parthenolecanium</taxon>
    </lineage>
</organism>
<dbReference type="GO" id="GO:0051225">
    <property type="term" value="P:spindle assembly"/>
    <property type="evidence" value="ECO:0007669"/>
    <property type="project" value="InterPro"/>
</dbReference>
<dbReference type="EMBL" id="JBBCAQ010000038">
    <property type="protein sequence ID" value="KAK7571800.1"/>
    <property type="molecule type" value="Genomic_DNA"/>
</dbReference>
<dbReference type="InterPro" id="IPR029327">
    <property type="entry name" value="HAUS4"/>
</dbReference>
<accession>A0AAN9XXD0</accession>